<name>A0A2J8P9Z9_PANTR</name>
<reference evidence="2 3" key="1">
    <citation type="submission" date="2017-12" db="EMBL/GenBank/DDBJ databases">
        <title>High-resolution comparative analysis of great ape genomes.</title>
        <authorList>
            <person name="Pollen A."/>
            <person name="Hastie A."/>
            <person name="Hormozdiari F."/>
            <person name="Dougherty M."/>
            <person name="Liu R."/>
            <person name="Chaisson M."/>
            <person name="Hoppe E."/>
            <person name="Hill C."/>
            <person name="Pang A."/>
            <person name="Hillier L."/>
            <person name="Baker C."/>
            <person name="Armstrong J."/>
            <person name="Shendure J."/>
            <person name="Paten B."/>
            <person name="Wilson R."/>
            <person name="Chao H."/>
            <person name="Schneider V."/>
            <person name="Ventura M."/>
            <person name="Kronenberg Z."/>
            <person name="Murali S."/>
            <person name="Gordon D."/>
            <person name="Cantsilieris S."/>
            <person name="Munson K."/>
            <person name="Nelson B."/>
            <person name="Raja A."/>
            <person name="Underwood J."/>
            <person name="Diekhans M."/>
            <person name="Fiddes I."/>
            <person name="Haussler D."/>
            <person name="Eichler E."/>
        </authorList>
    </citation>
    <scope>NUCLEOTIDE SEQUENCE [LARGE SCALE GENOMIC DNA]</scope>
    <source>
        <strain evidence="2">Yerkes chimp pedigree #C0471</strain>
    </source>
</reference>
<evidence type="ECO:0000313" key="3">
    <source>
        <dbReference type="Proteomes" id="UP000236370"/>
    </source>
</evidence>
<gene>
    <name evidence="2" type="ORF">CK820_G0005155</name>
</gene>
<accession>A0A2J8P9Z9</accession>
<proteinExistence type="predicted"/>
<feature type="non-terminal residue" evidence="2">
    <location>
        <position position="1"/>
    </location>
</feature>
<evidence type="ECO:0000313" key="2">
    <source>
        <dbReference type="EMBL" id="PNI80831.1"/>
    </source>
</evidence>
<dbReference type="AlphaFoldDB" id="A0A2J8P9Z9"/>
<feature type="region of interest" description="Disordered" evidence="1">
    <location>
        <begin position="1"/>
        <end position="46"/>
    </location>
</feature>
<protein>
    <submittedName>
        <fullName evidence="2">SHISA5 isoform 11</fullName>
    </submittedName>
</protein>
<sequence length="46" mass="4762">LLLLLTPPPGGEPGVGAARPALGPGRHFPALPLQRAGQHQPHYAPH</sequence>
<evidence type="ECO:0000256" key="1">
    <source>
        <dbReference type="SAM" id="MobiDB-lite"/>
    </source>
</evidence>
<feature type="compositionally biased region" description="Pro residues" evidence="1">
    <location>
        <begin position="1"/>
        <end position="11"/>
    </location>
</feature>
<comment type="caution">
    <text evidence="2">The sequence shown here is derived from an EMBL/GenBank/DDBJ whole genome shotgun (WGS) entry which is preliminary data.</text>
</comment>
<dbReference type="Proteomes" id="UP000236370">
    <property type="component" value="Unassembled WGS sequence"/>
</dbReference>
<organism evidence="2 3">
    <name type="scientific">Pan troglodytes</name>
    <name type="common">Chimpanzee</name>
    <dbReference type="NCBI Taxonomy" id="9598"/>
    <lineage>
        <taxon>Eukaryota</taxon>
        <taxon>Metazoa</taxon>
        <taxon>Chordata</taxon>
        <taxon>Craniata</taxon>
        <taxon>Vertebrata</taxon>
        <taxon>Euteleostomi</taxon>
        <taxon>Mammalia</taxon>
        <taxon>Eutheria</taxon>
        <taxon>Euarchontoglires</taxon>
        <taxon>Primates</taxon>
        <taxon>Haplorrhini</taxon>
        <taxon>Catarrhini</taxon>
        <taxon>Hominidae</taxon>
        <taxon>Pan</taxon>
    </lineage>
</organism>
<dbReference type="EMBL" id="NBAG03000218">
    <property type="protein sequence ID" value="PNI80831.1"/>
    <property type="molecule type" value="Genomic_DNA"/>
</dbReference>